<protein>
    <submittedName>
        <fullName evidence="8">Interleukin-27 subunit beta</fullName>
    </submittedName>
</protein>
<dbReference type="PANTHER" id="PTHR48483">
    <property type="entry name" value="INTERLEUKIN-27 SUBUNIT BETA"/>
    <property type="match status" value="1"/>
</dbReference>
<dbReference type="InParanoid" id="A0A2I4BC09"/>
<dbReference type="CDD" id="cd00063">
    <property type="entry name" value="FN3"/>
    <property type="match status" value="1"/>
</dbReference>
<dbReference type="Gene3D" id="2.60.40.10">
    <property type="entry name" value="Immunoglobulins"/>
    <property type="match status" value="2"/>
</dbReference>
<dbReference type="Pfam" id="PF24031">
    <property type="entry name" value="FN3_IL27B_N"/>
    <property type="match status" value="1"/>
</dbReference>
<evidence type="ECO:0000256" key="5">
    <source>
        <dbReference type="SAM" id="SignalP"/>
    </source>
</evidence>
<dbReference type="Proteomes" id="UP000192220">
    <property type="component" value="Unplaced"/>
</dbReference>
<feature type="signal peptide" evidence="5">
    <location>
        <begin position="1"/>
        <end position="23"/>
    </location>
</feature>
<dbReference type="GO" id="GO:0016020">
    <property type="term" value="C:membrane"/>
    <property type="evidence" value="ECO:0007669"/>
    <property type="project" value="InterPro"/>
</dbReference>
<dbReference type="GeneID" id="106518480"/>
<evidence type="ECO:0000256" key="3">
    <source>
        <dbReference type="ARBA" id="ARBA00022737"/>
    </source>
</evidence>
<dbReference type="InterPro" id="IPR003961">
    <property type="entry name" value="FN3_dom"/>
</dbReference>
<dbReference type="SMART" id="SM00060">
    <property type="entry name" value="FN3"/>
    <property type="match status" value="2"/>
</dbReference>
<keyword evidence="2 5" id="KW-0732">Signal</keyword>
<dbReference type="InterPro" id="IPR003530">
    <property type="entry name" value="Hematopoietin_rcpt_L_F3_CS"/>
</dbReference>
<dbReference type="AlphaFoldDB" id="A0A2I4BC09"/>
<evidence type="ECO:0000256" key="1">
    <source>
        <dbReference type="ARBA" id="ARBA00010890"/>
    </source>
</evidence>
<accession>A0A2I4BC09</accession>
<dbReference type="SUPFAM" id="SSF49265">
    <property type="entry name" value="Fibronectin type III"/>
    <property type="match status" value="2"/>
</dbReference>
<keyword evidence="3" id="KW-0677">Repeat</keyword>
<comment type="similarity">
    <text evidence="1">Belongs to the type I cytokine receptor family. Type 3 subfamily.</text>
</comment>
<dbReference type="GO" id="GO:0004896">
    <property type="term" value="F:cytokine receptor activity"/>
    <property type="evidence" value="ECO:0007669"/>
    <property type="project" value="InterPro"/>
</dbReference>
<organism evidence="7 8">
    <name type="scientific">Austrofundulus limnaeus</name>
    <name type="common">Annual killifish</name>
    <dbReference type="NCBI Taxonomy" id="52670"/>
    <lineage>
        <taxon>Eukaryota</taxon>
        <taxon>Metazoa</taxon>
        <taxon>Chordata</taxon>
        <taxon>Craniata</taxon>
        <taxon>Vertebrata</taxon>
        <taxon>Euteleostomi</taxon>
        <taxon>Actinopterygii</taxon>
        <taxon>Neopterygii</taxon>
        <taxon>Teleostei</taxon>
        <taxon>Neoteleostei</taxon>
        <taxon>Acanthomorphata</taxon>
        <taxon>Ovalentaria</taxon>
        <taxon>Atherinomorphae</taxon>
        <taxon>Cyprinodontiformes</taxon>
        <taxon>Rivulidae</taxon>
        <taxon>Austrofundulus</taxon>
    </lineage>
</organism>
<dbReference type="InterPro" id="IPR053073">
    <property type="entry name" value="IL11/IL27_subunit_beta"/>
</dbReference>
<dbReference type="STRING" id="52670.A0A2I4BC09"/>
<sequence length="251" mass="27684">MAVMLVRVCVTVALLFSVLGSQALDLLRATATSGDPPPTPMVHCWCSSYPNVTLCSWPQPSHSPPTHYIATYSERHRHTSTKLCHLIPPGSSSSALTSSPSSSSQQLWHCHLPDLKLLTDYIINITAVHSAGSSSHLTSFMLEDIVKPDPPVDVRVSPHNAKNLLVQWSSPPTWTSLDIFPLKYQIRYQWENRGIPQSVNLGPFENTKADLKGLMPGRVYQFQVCAKDMLGLGRCSDWSSPVTITVPKTKP</sequence>
<dbReference type="RefSeq" id="XP_013865243.1">
    <property type="nucleotide sequence ID" value="XM_014009789.1"/>
</dbReference>
<proteinExistence type="inferred from homology"/>
<dbReference type="PANTHER" id="PTHR48483:SF2">
    <property type="entry name" value="INTERLEUKIN-27 SUBUNIT BETA"/>
    <property type="match status" value="1"/>
</dbReference>
<keyword evidence="4" id="KW-0325">Glycoprotein</keyword>
<evidence type="ECO:0000313" key="7">
    <source>
        <dbReference type="Proteomes" id="UP000192220"/>
    </source>
</evidence>
<dbReference type="OrthoDB" id="6381660at2759"/>
<evidence type="ECO:0000256" key="2">
    <source>
        <dbReference type="ARBA" id="ARBA00022729"/>
    </source>
</evidence>
<dbReference type="InterPro" id="IPR056621">
    <property type="entry name" value="FN3_IL27B_N"/>
</dbReference>
<keyword evidence="7" id="KW-1185">Reference proteome</keyword>
<feature type="domain" description="Fibronectin type-III" evidence="6">
    <location>
        <begin position="150"/>
        <end position="249"/>
    </location>
</feature>
<dbReference type="Pfam" id="PF00041">
    <property type="entry name" value="fn3"/>
    <property type="match status" value="1"/>
</dbReference>
<dbReference type="KEGG" id="alim:106518480"/>
<dbReference type="PROSITE" id="PS50853">
    <property type="entry name" value="FN3"/>
    <property type="match status" value="1"/>
</dbReference>
<feature type="chain" id="PRO_5014127046" evidence="5">
    <location>
        <begin position="24"/>
        <end position="251"/>
    </location>
</feature>
<reference evidence="8" key="1">
    <citation type="submission" date="2025-08" db="UniProtKB">
        <authorList>
            <consortium name="RefSeq"/>
        </authorList>
    </citation>
    <scope>IDENTIFICATION</scope>
    <source>
        <strain evidence="8">Quisiro</strain>
        <tissue evidence="8">Liver</tissue>
    </source>
</reference>
<gene>
    <name evidence="8" type="primary">ebi3</name>
</gene>
<dbReference type="CTD" id="10148"/>
<dbReference type="InterPro" id="IPR036116">
    <property type="entry name" value="FN3_sf"/>
</dbReference>
<evidence type="ECO:0000259" key="6">
    <source>
        <dbReference type="PROSITE" id="PS50853"/>
    </source>
</evidence>
<dbReference type="InterPro" id="IPR013783">
    <property type="entry name" value="Ig-like_fold"/>
</dbReference>
<name>A0A2I4BC09_AUSLI</name>
<evidence type="ECO:0000313" key="8">
    <source>
        <dbReference type="RefSeq" id="XP_013865243.1"/>
    </source>
</evidence>
<dbReference type="PROSITE" id="PS01354">
    <property type="entry name" value="HEMATOPO_REC_L_F3"/>
    <property type="match status" value="1"/>
</dbReference>
<evidence type="ECO:0000256" key="4">
    <source>
        <dbReference type="ARBA" id="ARBA00023180"/>
    </source>
</evidence>